<accession>A0A7R9QZA0</accession>
<dbReference type="PANTHER" id="PTHR45916">
    <property type="entry name" value="STRUCTURAL MAINTENANCE OF CHROMOSOMES PROTEIN 5"/>
    <property type="match status" value="1"/>
</dbReference>
<dbReference type="OrthoDB" id="10072614at2759"/>
<evidence type="ECO:0000259" key="5">
    <source>
        <dbReference type="Pfam" id="PF13476"/>
    </source>
</evidence>
<dbReference type="Gene3D" id="3.40.50.300">
    <property type="entry name" value="P-loop containing nucleotide triphosphate hydrolases"/>
    <property type="match status" value="1"/>
</dbReference>
<evidence type="ECO:0000256" key="1">
    <source>
        <dbReference type="ARBA" id="ARBA00010171"/>
    </source>
</evidence>
<evidence type="ECO:0000256" key="3">
    <source>
        <dbReference type="ARBA" id="ARBA00023054"/>
    </source>
</evidence>
<protein>
    <recommendedName>
        <fullName evidence="2">Structural maintenance of chromosomes protein 5</fullName>
    </recommendedName>
</protein>
<name>A0A7R9QZA0_9ACAR</name>
<dbReference type="InterPro" id="IPR027417">
    <property type="entry name" value="P-loop_NTPase"/>
</dbReference>
<evidence type="ECO:0000313" key="7">
    <source>
        <dbReference type="Proteomes" id="UP000728032"/>
    </source>
</evidence>
<evidence type="ECO:0000256" key="4">
    <source>
        <dbReference type="SAM" id="MobiDB-lite"/>
    </source>
</evidence>
<keyword evidence="7" id="KW-1185">Reference proteome</keyword>
<feature type="compositionally biased region" description="Polar residues" evidence="4">
    <location>
        <begin position="8"/>
        <end position="19"/>
    </location>
</feature>
<gene>
    <name evidence="6" type="ORF">ONB1V03_LOCUS20586</name>
</gene>
<dbReference type="PANTHER" id="PTHR45916:SF1">
    <property type="entry name" value="STRUCTURAL MAINTENANCE OF CHROMOSOMES PROTEIN 5"/>
    <property type="match status" value="1"/>
</dbReference>
<evidence type="ECO:0000313" key="6">
    <source>
        <dbReference type="EMBL" id="CAD7664028.1"/>
    </source>
</evidence>
<dbReference type="InterPro" id="IPR038729">
    <property type="entry name" value="Rad50/SbcC_AAA"/>
</dbReference>
<feature type="region of interest" description="Disordered" evidence="4">
    <location>
        <begin position="1"/>
        <end position="39"/>
    </location>
</feature>
<sequence length="103" mass="10396">MGKPGKSTGATRSRLTGTPSTSAASNGNTTTGSDTSLSLGFKNGNLVRLSLRDFMTYKKVEMKAGPNLNLVLGPNGTGKSALVCAVIIGLGGEPSTTGRSGHL</sequence>
<dbReference type="GO" id="GO:0016887">
    <property type="term" value="F:ATP hydrolysis activity"/>
    <property type="evidence" value="ECO:0007669"/>
    <property type="project" value="InterPro"/>
</dbReference>
<dbReference type="GO" id="GO:0000724">
    <property type="term" value="P:double-strand break repair via homologous recombination"/>
    <property type="evidence" value="ECO:0007669"/>
    <property type="project" value="TreeGrafter"/>
</dbReference>
<dbReference type="GO" id="GO:0030915">
    <property type="term" value="C:Smc5-Smc6 complex"/>
    <property type="evidence" value="ECO:0007669"/>
    <property type="project" value="TreeGrafter"/>
</dbReference>
<dbReference type="SUPFAM" id="SSF52540">
    <property type="entry name" value="P-loop containing nucleoside triphosphate hydrolases"/>
    <property type="match status" value="1"/>
</dbReference>
<comment type="similarity">
    <text evidence="1">Belongs to the SMC family. SMC5 subfamily.</text>
</comment>
<feature type="compositionally biased region" description="Low complexity" evidence="4">
    <location>
        <begin position="20"/>
        <end position="39"/>
    </location>
</feature>
<dbReference type="AlphaFoldDB" id="A0A7R9QZA0"/>
<organism evidence="6">
    <name type="scientific">Oppiella nova</name>
    <dbReference type="NCBI Taxonomy" id="334625"/>
    <lineage>
        <taxon>Eukaryota</taxon>
        <taxon>Metazoa</taxon>
        <taxon>Ecdysozoa</taxon>
        <taxon>Arthropoda</taxon>
        <taxon>Chelicerata</taxon>
        <taxon>Arachnida</taxon>
        <taxon>Acari</taxon>
        <taxon>Acariformes</taxon>
        <taxon>Sarcoptiformes</taxon>
        <taxon>Oribatida</taxon>
        <taxon>Brachypylina</taxon>
        <taxon>Oppioidea</taxon>
        <taxon>Oppiidae</taxon>
        <taxon>Oppiella</taxon>
    </lineage>
</organism>
<feature type="domain" description="Rad50/SbcC-type AAA" evidence="5">
    <location>
        <begin position="48"/>
        <end position="99"/>
    </location>
</feature>
<evidence type="ECO:0000256" key="2">
    <source>
        <dbReference type="ARBA" id="ARBA00018687"/>
    </source>
</evidence>
<feature type="non-terminal residue" evidence="6">
    <location>
        <position position="103"/>
    </location>
</feature>
<dbReference type="Pfam" id="PF13476">
    <property type="entry name" value="AAA_23"/>
    <property type="match status" value="1"/>
</dbReference>
<keyword evidence="3" id="KW-0175">Coiled coil</keyword>
<dbReference type="Proteomes" id="UP000728032">
    <property type="component" value="Unassembled WGS sequence"/>
</dbReference>
<dbReference type="EMBL" id="CAJPVJ010035811">
    <property type="protein sequence ID" value="CAG2181165.1"/>
    <property type="molecule type" value="Genomic_DNA"/>
</dbReference>
<reference evidence="6" key="1">
    <citation type="submission" date="2020-11" db="EMBL/GenBank/DDBJ databases">
        <authorList>
            <person name="Tran Van P."/>
        </authorList>
    </citation>
    <scope>NUCLEOTIDE SEQUENCE</scope>
</reference>
<dbReference type="GO" id="GO:0005634">
    <property type="term" value="C:nucleus"/>
    <property type="evidence" value="ECO:0007669"/>
    <property type="project" value="TreeGrafter"/>
</dbReference>
<dbReference type="EMBL" id="OC950636">
    <property type="protein sequence ID" value="CAD7664028.1"/>
    <property type="molecule type" value="Genomic_DNA"/>
</dbReference>
<dbReference type="GO" id="GO:0003697">
    <property type="term" value="F:single-stranded DNA binding"/>
    <property type="evidence" value="ECO:0007669"/>
    <property type="project" value="TreeGrafter"/>
</dbReference>
<proteinExistence type="inferred from homology"/>